<feature type="domain" description="SH3" evidence="7">
    <location>
        <begin position="802"/>
        <end position="861"/>
    </location>
</feature>
<feature type="compositionally biased region" description="Basic and acidic residues" evidence="6">
    <location>
        <begin position="23"/>
        <end position="37"/>
    </location>
</feature>
<feature type="region of interest" description="Disordered" evidence="6">
    <location>
        <begin position="479"/>
        <end position="699"/>
    </location>
</feature>
<dbReference type="Pfam" id="PF14604">
    <property type="entry name" value="SH3_9"/>
    <property type="match status" value="1"/>
</dbReference>
<feature type="compositionally biased region" description="Basic and acidic residues" evidence="6">
    <location>
        <begin position="333"/>
        <end position="376"/>
    </location>
</feature>
<dbReference type="OrthoDB" id="27823at2759"/>
<evidence type="ECO:0000256" key="6">
    <source>
        <dbReference type="SAM" id="MobiDB-lite"/>
    </source>
</evidence>
<name>A0A8S3TFF4_MYTED</name>
<evidence type="ECO:0000313" key="9">
    <source>
        <dbReference type="Proteomes" id="UP000683360"/>
    </source>
</evidence>
<feature type="compositionally biased region" description="Pro residues" evidence="6">
    <location>
        <begin position="39"/>
        <end position="57"/>
    </location>
</feature>
<dbReference type="InterPro" id="IPR001452">
    <property type="entry name" value="SH3_domain"/>
</dbReference>
<feature type="compositionally biased region" description="Low complexity" evidence="6">
    <location>
        <begin position="310"/>
        <end position="320"/>
    </location>
</feature>
<feature type="region of interest" description="Disordered" evidence="6">
    <location>
        <begin position="438"/>
        <end position="462"/>
    </location>
</feature>
<dbReference type="SUPFAM" id="SSF50044">
    <property type="entry name" value="SH3-domain"/>
    <property type="match status" value="4"/>
</dbReference>
<dbReference type="Gene3D" id="2.30.30.40">
    <property type="entry name" value="SH3 Domains"/>
    <property type="match status" value="4"/>
</dbReference>
<dbReference type="Pfam" id="PF00018">
    <property type="entry name" value="SH3_1"/>
    <property type="match status" value="3"/>
</dbReference>
<feature type="compositionally biased region" description="Polar residues" evidence="6">
    <location>
        <begin position="543"/>
        <end position="554"/>
    </location>
</feature>
<dbReference type="PANTHER" id="PTHR14167">
    <property type="entry name" value="SH3 DOMAIN-CONTAINING"/>
    <property type="match status" value="1"/>
</dbReference>
<evidence type="ECO:0000256" key="3">
    <source>
        <dbReference type="ARBA" id="ARBA00023054"/>
    </source>
</evidence>
<feature type="compositionally biased region" description="Basic and acidic residues" evidence="6">
    <location>
        <begin position="60"/>
        <end position="71"/>
    </location>
</feature>
<evidence type="ECO:0000259" key="7">
    <source>
        <dbReference type="PROSITE" id="PS50002"/>
    </source>
</evidence>
<feature type="region of interest" description="Disordered" evidence="6">
    <location>
        <begin position="776"/>
        <end position="797"/>
    </location>
</feature>
<feature type="compositionally biased region" description="Low complexity" evidence="6">
    <location>
        <begin position="484"/>
        <end position="493"/>
    </location>
</feature>
<proteinExistence type="predicted"/>
<dbReference type="SMART" id="SM00326">
    <property type="entry name" value="SH3"/>
    <property type="match status" value="4"/>
</dbReference>
<feature type="compositionally biased region" description="Basic and acidic residues" evidence="6">
    <location>
        <begin position="667"/>
        <end position="682"/>
    </location>
</feature>
<protein>
    <recommendedName>
        <fullName evidence="7">SH3 domain-containing protein</fullName>
    </recommendedName>
</protein>
<dbReference type="EMBL" id="CAJPWZ010002038">
    <property type="protein sequence ID" value="CAG2229800.1"/>
    <property type="molecule type" value="Genomic_DNA"/>
</dbReference>
<keyword evidence="2 5" id="KW-0728">SH3 domain</keyword>
<evidence type="ECO:0000256" key="2">
    <source>
        <dbReference type="ARBA" id="ARBA00022443"/>
    </source>
</evidence>
<evidence type="ECO:0000313" key="8">
    <source>
        <dbReference type="EMBL" id="CAG2229800.1"/>
    </source>
</evidence>
<feature type="compositionally biased region" description="Low complexity" evidence="6">
    <location>
        <begin position="378"/>
        <end position="390"/>
    </location>
</feature>
<feature type="compositionally biased region" description="Polar residues" evidence="6">
    <location>
        <begin position="265"/>
        <end position="284"/>
    </location>
</feature>
<feature type="compositionally biased region" description="Pro residues" evidence="6">
    <location>
        <begin position="686"/>
        <end position="699"/>
    </location>
</feature>
<feature type="region of interest" description="Disordered" evidence="6">
    <location>
        <begin position="1"/>
        <end position="419"/>
    </location>
</feature>
<feature type="domain" description="SH3" evidence="7">
    <location>
        <begin position="980"/>
        <end position="1040"/>
    </location>
</feature>
<dbReference type="AlphaFoldDB" id="A0A8S3TFF4"/>
<gene>
    <name evidence="8" type="ORF">MEDL_42683</name>
</gene>
<feature type="domain" description="SH3" evidence="7">
    <location>
        <begin position="902"/>
        <end position="961"/>
    </location>
</feature>
<feature type="domain" description="SH3" evidence="7">
    <location>
        <begin position="708"/>
        <end position="767"/>
    </location>
</feature>
<dbReference type="InterPro" id="IPR050384">
    <property type="entry name" value="Endophilin_SH3RF"/>
</dbReference>
<evidence type="ECO:0000256" key="5">
    <source>
        <dbReference type="PROSITE-ProRule" id="PRU00192"/>
    </source>
</evidence>
<comment type="caution">
    <text evidence="8">The sequence shown here is derived from an EMBL/GenBank/DDBJ whole genome shotgun (WGS) entry which is preliminary data.</text>
</comment>
<sequence length="1040" mass="115116">MTGWQKCPGHHPPKRPTIIRAQNTHDSEKDNDNDVVPRRPVPPTGGGRPPPKPPNRPPSFRKDSHEKKEETENVQLRHPGNKSARPSSVGSKVDGAPKRKLEITIVSARPMSEVGFRDTSAINTPSSKPDYKNESPKPALKMVPPTSLVPVKGSLPPRPSKPESLPHNRPPPPVPTRKDVPPQQENKNPTILRAPASPSPKPRPQKSSPESPLAKPRSSVPAQESSPPLKPRKIPSVSTRPLPPTPSSDNGESDLVTESPAKPQRSYTWSGENESENVSQSSISDKPRRPTIIRPAKMNKSIEKSEDNDSSQNVISVSSSHQKDSFPPLQIRNSEKPPENKEEEKENKNDDHINQKNKKNMDTEPHHVAEADEKKKPPIAAKPKPSVLPKPKLKPQANVHTEDDNQTASKDQTELNNFKESVVSDKVEIKKTRKPTIIRANVPKQPSEETVPKMVEESSNENLEKEIPEYAVVLKPAKNKSEIKPPIISSVPSEKPPPPVPSKRFTPSTPKSKDDLEIHRNTETETVQHRPKPMARARPMTMVITSSSKMQTTIPSKPPPPSFLSPNKPSPNVASPSKPPPPAVPQPAKPQCNASKHPQQEAPDADAESTRQEKVPPPRPSPAARPKSMFHSRNIHSDEENLEESKDKPIRPKAGPLRPSHGPVKSPETDRGSSTIEKDKKIPTPIEEPGPDLPSRPGPGHPLYHYMLCVPHGQAIHDYDGAGPDDLSFKADDIVILQKRVDESWLYGQVGEAKGMFPQSFIHILRPFDAEVTPLPSPLGSKTSDSDSSPATSVKEKVDTIKTGPRCVARFDFDGEGVEDLCFEEGDYIRLIERVDSEWVRGDLGGKVGIFPLTFVEVIEDLPDLASDGMNEMVQSEEPFHVKETEDTNIRQHEDNWNKLEDKCLLCEAIADFPGESPDDLSFNEGDIIEIITEIDENWMKGRLKDREGIFPASFVIRIDNPSPEITCSPMKHEEVGKVEEETIGEAIYDFDGENDKELSFKTGDQIRLGTRVDGAEDWQWGELNGQTGIFPASFIQIVS</sequence>
<dbReference type="PRINTS" id="PR00499">
    <property type="entry name" value="P67PHOX"/>
</dbReference>
<feature type="compositionally biased region" description="Basic and acidic residues" evidence="6">
    <location>
        <begin position="446"/>
        <end position="462"/>
    </location>
</feature>
<organism evidence="8 9">
    <name type="scientific">Mytilus edulis</name>
    <name type="common">Blue mussel</name>
    <dbReference type="NCBI Taxonomy" id="6550"/>
    <lineage>
        <taxon>Eukaryota</taxon>
        <taxon>Metazoa</taxon>
        <taxon>Spiralia</taxon>
        <taxon>Lophotrochozoa</taxon>
        <taxon>Mollusca</taxon>
        <taxon>Bivalvia</taxon>
        <taxon>Autobranchia</taxon>
        <taxon>Pteriomorphia</taxon>
        <taxon>Mytilida</taxon>
        <taxon>Mytiloidea</taxon>
        <taxon>Mytilidae</taxon>
        <taxon>Mytilinae</taxon>
        <taxon>Mytilus</taxon>
    </lineage>
</organism>
<accession>A0A8S3TFF4</accession>
<reference evidence="8" key="1">
    <citation type="submission" date="2021-03" db="EMBL/GenBank/DDBJ databases">
        <authorList>
            <person name="Bekaert M."/>
        </authorList>
    </citation>
    <scope>NUCLEOTIDE SEQUENCE</scope>
</reference>
<evidence type="ECO:0000256" key="4">
    <source>
        <dbReference type="ARBA" id="ARBA00023136"/>
    </source>
</evidence>
<feature type="compositionally biased region" description="Pro residues" evidence="6">
    <location>
        <begin position="577"/>
        <end position="588"/>
    </location>
</feature>
<comment type="subcellular location">
    <subcellularLocation>
        <location evidence="1">Membrane</location>
        <topology evidence="1">Peripheral membrane protein</topology>
    </subcellularLocation>
</comment>
<dbReference type="InterPro" id="IPR036028">
    <property type="entry name" value="SH3-like_dom_sf"/>
</dbReference>
<keyword evidence="3" id="KW-0175">Coiled coil</keyword>
<dbReference type="Proteomes" id="UP000683360">
    <property type="component" value="Unassembled WGS sequence"/>
</dbReference>
<feature type="compositionally biased region" description="Polar residues" evidence="6">
    <location>
        <begin position="780"/>
        <end position="792"/>
    </location>
</feature>
<dbReference type="PANTHER" id="PTHR14167:SF81">
    <property type="entry name" value="ENDOPHILIN-A"/>
    <property type="match status" value="1"/>
</dbReference>
<feature type="compositionally biased region" description="Polar residues" evidence="6">
    <location>
        <begin position="406"/>
        <end position="419"/>
    </location>
</feature>
<feature type="compositionally biased region" description="Low complexity" evidence="6">
    <location>
        <begin position="564"/>
        <end position="576"/>
    </location>
</feature>
<keyword evidence="4" id="KW-0472">Membrane</keyword>
<dbReference type="PROSITE" id="PS50002">
    <property type="entry name" value="SH3"/>
    <property type="match status" value="4"/>
</dbReference>
<dbReference type="PRINTS" id="PR00452">
    <property type="entry name" value="SH3DOMAIN"/>
</dbReference>
<feature type="compositionally biased region" description="Basic and acidic residues" evidence="6">
    <location>
        <begin position="511"/>
        <end position="528"/>
    </location>
</feature>
<feature type="compositionally biased region" description="Basic and acidic residues" evidence="6">
    <location>
        <begin position="635"/>
        <end position="650"/>
    </location>
</feature>
<keyword evidence="9" id="KW-1185">Reference proteome</keyword>
<evidence type="ECO:0000256" key="1">
    <source>
        <dbReference type="ARBA" id="ARBA00004170"/>
    </source>
</evidence>